<reference evidence="2" key="1">
    <citation type="submission" date="2023-03" db="EMBL/GenBank/DDBJ databases">
        <title>Massive genome expansion in bonnet fungi (Mycena s.s.) driven by repeated elements and novel gene families across ecological guilds.</title>
        <authorList>
            <consortium name="Lawrence Berkeley National Laboratory"/>
            <person name="Harder C.B."/>
            <person name="Miyauchi S."/>
            <person name="Viragh M."/>
            <person name="Kuo A."/>
            <person name="Thoen E."/>
            <person name="Andreopoulos B."/>
            <person name="Lu D."/>
            <person name="Skrede I."/>
            <person name="Drula E."/>
            <person name="Henrissat B."/>
            <person name="Morin E."/>
            <person name="Kohler A."/>
            <person name="Barry K."/>
            <person name="LaButti K."/>
            <person name="Morin E."/>
            <person name="Salamov A."/>
            <person name="Lipzen A."/>
            <person name="Mereny Z."/>
            <person name="Hegedus B."/>
            <person name="Baldrian P."/>
            <person name="Stursova M."/>
            <person name="Weitz H."/>
            <person name="Taylor A."/>
            <person name="Grigoriev I.V."/>
            <person name="Nagy L.G."/>
            <person name="Martin F."/>
            <person name="Kauserud H."/>
        </authorList>
    </citation>
    <scope>NUCLEOTIDE SEQUENCE</scope>
    <source>
        <strain evidence="2">9144</strain>
    </source>
</reference>
<gene>
    <name evidence="2" type="ORF">GGX14DRAFT_568521</name>
</gene>
<proteinExistence type="predicted"/>
<feature type="compositionally biased region" description="Basic and acidic residues" evidence="1">
    <location>
        <begin position="133"/>
        <end position="152"/>
    </location>
</feature>
<name>A0AAD6Y7S3_9AGAR</name>
<feature type="compositionally biased region" description="Low complexity" evidence="1">
    <location>
        <begin position="24"/>
        <end position="35"/>
    </location>
</feature>
<feature type="region of interest" description="Disordered" evidence="1">
    <location>
        <begin position="132"/>
        <end position="158"/>
    </location>
</feature>
<evidence type="ECO:0000256" key="1">
    <source>
        <dbReference type="SAM" id="MobiDB-lite"/>
    </source>
</evidence>
<accession>A0AAD6Y7S3</accession>
<comment type="caution">
    <text evidence="2">The sequence shown here is derived from an EMBL/GenBank/DDBJ whole genome shotgun (WGS) entry which is preliminary data.</text>
</comment>
<feature type="compositionally biased region" description="Polar residues" evidence="1">
    <location>
        <begin position="1"/>
        <end position="10"/>
    </location>
</feature>
<feature type="region of interest" description="Disordered" evidence="1">
    <location>
        <begin position="1"/>
        <end position="83"/>
    </location>
</feature>
<dbReference type="EMBL" id="JARJCW010000041">
    <property type="protein sequence ID" value="KAJ7206065.1"/>
    <property type="molecule type" value="Genomic_DNA"/>
</dbReference>
<evidence type="ECO:0000313" key="3">
    <source>
        <dbReference type="Proteomes" id="UP001219525"/>
    </source>
</evidence>
<sequence>MSSTNNTTSPEIRPEHHLHDASEPLPGARGGAPAADYSAGNMERLSSSVWQDADAGAPTRETTDAQGDSARPAMERTNSASDRLRFVEAHDTTGLAGVDSGAGLGDTAQPAHKATAADKLIGRAQQVAGKVAHKPELQEKGELRQMEGKAAVKESLSG</sequence>
<feature type="compositionally biased region" description="Basic and acidic residues" evidence="1">
    <location>
        <begin position="12"/>
        <end position="22"/>
    </location>
</feature>
<evidence type="ECO:0000313" key="2">
    <source>
        <dbReference type="EMBL" id="KAJ7206065.1"/>
    </source>
</evidence>
<protein>
    <submittedName>
        <fullName evidence="2">Uncharacterized protein</fullName>
    </submittedName>
</protein>
<organism evidence="2 3">
    <name type="scientific">Mycena pura</name>
    <dbReference type="NCBI Taxonomy" id="153505"/>
    <lineage>
        <taxon>Eukaryota</taxon>
        <taxon>Fungi</taxon>
        <taxon>Dikarya</taxon>
        <taxon>Basidiomycota</taxon>
        <taxon>Agaricomycotina</taxon>
        <taxon>Agaricomycetes</taxon>
        <taxon>Agaricomycetidae</taxon>
        <taxon>Agaricales</taxon>
        <taxon>Marasmiineae</taxon>
        <taxon>Mycenaceae</taxon>
        <taxon>Mycena</taxon>
    </lineage>
</organism>
<dbReference type="Proteomes" id="UP001219525">
    <property type="component" value="Unassembled WGS sequence"/>
</dbReference>
<dbReference type="AlphaFoldDB" id="A0AAD6Y7S3"/>
<keyword evidence="3" id="KW-1185">Reference proteome</keyword>